<dbReference type="OrthoDB" id="4152802at2759"/>
<proteinExistence type="predicted"/>
<feature type="compositionally biased region" description="Polar residues" evidence="1">
    <location>
        <begin position="332"/>
        <end position="345"/>
    </location>
</feature>
<accession>A0A5N7BAI8</accession>
<gene>
    <name evidence="2" type="ORF">BDV26DRAFT_182914</name>
</gene>
<protein>
    <submittedName>
        <fullName evidence="2">Uncharacterized protein</fullName>
    </submittedName>
</protein>
<sequence>MAIWPFGRKNKRHTVQLDTLAAADVHISQEPRLSLDDAKLGRKPSRKKSKRQKNRHLQPADDLSGPIQDAPPLSAQPIPCPPTSHSELVNPVKVARGLSAQTGLSPDGYISRTTVGQDQPSLSRNPSLRKQNRTENGPAVLKKKLSKRKAYEIAREREIRLMSSSPIDIPRRSTTLPSEQGSAYIRRGPRAQSRRSDRHFSDVSLPLRDSTSSLSDNSESCTFKVNGFAAWTPRPTIRYVEAPRVPTARSLKPSEASTRREPAAALSVSEDNLHSRKRVDNLADDLDAGALRELLERDRRRKERKKAEEYEKLQRKLRRAAERQRLEEELASGSQVHQGESQDMTEAQRGRSSVDYPAESRECISEDVSGLDETRYNDPGVSTGSWLRGLSKDTERSERQSLESVHVIGNIDDSSIRERKLGMRRSFAPSQEMGMSFSTLSPSHSPTRREVYSPTSSQAYNLGRESTSDVSRTIESERRLSDHSSGRVNTIASLFRRGSSRLKRRYRERFQDRGSEFSSNTSHESFFKVPTQSSGPPPYVPPKTFLHSGTMKRSQSKFREHFGDEPLSPPDSRLQSPDIPEEPFEQSEMEAEKSELHEKTQYPIPGSDSEPQDVRGAHHYSWTGDSMEGDADNVPLSQSLASIDSEGSWMSGQFLRRISQRTSTPARPSLNSSRNRLDEELEEPPKEEEISGSEHFVKFSTNHDETTRASQLLGEQDNDFEMVNVPGPTEETWHEEIAKRPVLVNPAVRPKSNEGLLNNIQSMCAISMEDEFSPIEEHPAEFYFDTNDDSDGRHGHEGIS</sequence>
<feature type="compositionally biased region" description="Polar residues" evidence="1">
    <location>
        <begin position="516"/>
        <end position="534"/>
    </location>
</feature>
<feature type="compositionally biased region" description="Polar residues" evidence="1">
    <location>
        <begin position="111"/>
        <end position="129"/>
    </location>
</feature>
<feature type="compositionally biased region" description="Basic residues" evidence="1">
    <location>
        <begin position="41"/>
        <end position="56"/>
    </location>
</feature>
<feature type="region of interest" description="Disordered" evidence="1">
    <location>
        <begin position="164"/>
        <end position="219"/>
    </location>
</feature>
<feature type="compositionally biased region" description="Polar residues" evidence="1">
    <location>
        <begin position="453"/>
        <end position="471"/>
    </location>
</feature>
<feature type="compositionally biased region" description="Basic and acidic residues" evidence="1">
    <location>
        <begin position="675"/>
        <end position="689"/>
    </location>
</feature>
<feature type="region of interest" description="Disordered" evidence="1">
    <location>
        <begin position="560"/>
        <end position="634"/>
    </location>
</feature>
<feature type="compositionally biased region" description="Polar residues" evidence="1">
    <location>
        <begin position="660"/>
        <end position="674"/>
    </location>
</feature>
<evidence type="ECO:0000256" key="1">
    <source>
        <dbReference type="SAM" id="MobiDB-lite"/>
    </source>
</evidence>
<feature type="compositionally biased region" description="Polar residues" evidence="1">
    <location>
        <begin position="436"/>
        <end position="445"/>
    </location>
</feature>
<feature type="region of interest" description="Disordered" evidence="1">
    <location>
        <begin position="247"/>
        <end position="271"/>
    </location>
</feature>
<feature type="compositionally biased region" description="Basic and acidic residues" evidence="1">
    <location>
        <begin position="472"/>
        <end position="485"/>
    </location>
</feature>
<feature type="compositionally biased region" description="Acidic residues" evidence="1">
    <location>
        <begin position="579"/>
        <end position="589"/>
    </location>
</feature>
<reference evidence="2 3" key="1">
    <citation type="submission" date="2019-04" db="EMBL/GenBank/DDBJ databases">
        <title>Friends and foes A comparative genomics studyof 23 Aspergillus species from section Flavi.</title>
        <authorList>
            <consortium name="DOE Joint Genome Institute"/>
            <person name="Kjaerbolling I."/>
            <person name="Vesth T."/>
            <person name="Frisvad J.C."/>
            <person name="Nybo J.L."/>
            <person name="Theobald S."/>
            <person name="Kildgaard S."/>
            <person name="Isbrandt T."/>
            <person name="Kuo A."/>
            <person name="Sato A."/>
            <person name="Lyhne E.K."/>
            <person name="Kogle M.E."/>
            <person name="Wiebenga A."/>
            <person name="Kun R.S."/>
            <person name="Lubbers R.J."/>
            <person name="Makela M.R."/>
            <person name="Barry K."/>
            <person name="Chovatia M."/>
            <person name="Clum A."/>
            <person name="Daum C."/>
            <person name="Haridas S."/>
            <person name="He G."/>
            <person name="LaButti K."/>
            <person name="Lipzen A."/>
            <person name="Mondo S."/>
            <person name="Riley R."/>
            <person name="Salamov A."/>
            <person name="Simmons B.A."/>
            <person name="Magnuson J.K."/>
            <person name="Henrissat B."/>
            <person name="Mortensen U.H."/>
            <person name="Larsen T.O."/>
            <person name="Devries R.P."/>
            <person name="Grigoriev I.V."/>
            <person name="Machida M."/>
            <person name="Baker S.E."/>
            <person name="Andersen M.R."/>
        </authorList>
    </citation>
    <scope>NUCLEOTIDE SEQUENCE [LARGE SCALE GENOMIC DNA]</scope>
    <source>
        <strain evidence="2 3">IBT 29228</strain>
    </source>
</reference>
<feature type="compositionally biased region" description="Basic and acidic residues" evidence="1">
    <location>
        <begin position="590"/>
        <end position="600"/>
    </location>
</feature>
<name>A0A5N7BAI8_9EURO</name>
<dbReference type="Proteomes" id="UP000326198">
    <property type="component" value="Unassembled WGS sequence"/>
</dbReference>
<feature type="region of interest" description="Disordered" evidence="1">
    <location>
        <begin position="654"/>
        <end position="733"/>
    </location>
</feature>
<feature type="region of interest" description="Disordered" evidence="1">
    <location>
        <begin position="101"/>
        <end position="140"/>
    </location>
</feature>
<dbReference type="AlphaFoldDB" id="A0A5N7BAI8"/>
<organism evidence="2 3">
    <name type="scientific">Aspergillus bertholletiae</name>
    <dbReference type="NCBI Taxonomy" id="1226010"/>
    <lineage>
        <taxon>Eukaryota</taxon>
        <taxon>Fungi</taxon>
        <taxon>Dikarya</taxon>
        <taxon>Ascomycota</taxon>
        <taxon>Pezizomycotina</taxon>
        <taxon>Eurotiomycetes</taxon>
        <taxon>Eurotiomycetidae</taxon>
        <taxon>Eurotiales</taxon>
        <taxon>Aspergillaceae</taxon>
        <taxon>Aspergillus</taxon>
        <taxon>Aspergillus subgen. Circumdati</taxon>
    </lineage>
</organism>
<evidence type="ECO:0000313" key="3">
    <source>
        <dbReference type="Proteomes" id="UP000326198"/>
    </source>
</evidence>
<feature type="region of interest" description="Disordered" evidence="1">
    <location>
        <begin position="324"/>
        <end position="362"/>
    </location>
</feature>
<feature type="region of interest" description="Disordered" evidence="1">
    <location>
        <begin position="510"/>
        <end position="538"/>
    </location>
</feature>
<evidence type="ECO:0000313" key="2">
    <source>
        <dbReference type="EMBL" id="KAE8378766.1"/>
    </source>
</evidence>
<feature type="compositionally biased region" description="Low complexity" evidence="1">
    <location>
        <begin position="210"/>
        <end position="219"/>
    </location>
</feature>
<keyword evidence="3" id="KW-1185">Reference proteome</keyword>
<feature type="region of interest" description="Disordered" evidence="1">
    <location>
        <begin position="433"/>
        <end position="485"/>
    </location>
</feature>
<dbReference type="EMBL" id="ML736203">
    <property type="protein sequence ID" value="KAE8378766.1"/>
    <property type="molecule type" value="Genomic_DNA"/>
</dbReference>
<feature type="compositionally biased region" description="Polar residues" evidence="1">
    <location>
        <begin position="164"/>
        <end position="181"/>
    </location>
</feature>
<feature type="region of interest" description="Disordered" evidence="1">
    <location>
        <begin position="29"/>
        <end position="87"/>
    </location>
</feature>
<feature type="compositionally biased region" description="Basic and acidic residues" evidence="1">
    <location>
        <begin position="695"/>
        <end position="707"/>
    </location>
</feature>
<feature type="compositionally biased region" description="Basic and acidic residues" evidence="1">
    <location>
        <begin position="29"/>
        <end position="40"/>
    </location>
</feature>